<dbReference type="EMBL" id="GEDG01015807">
    <property type="protein sequence ID" value="JAP23129.1"/>
    <property type="molecule type" value="Transcribed_RNA"/>
</dbReference>
<organism evidence="2">
    <name type="scientific">Solanum chacoense</name>
    <name type="common">Chaco potato</name>
    <dbReference type="NCBI Taxonomy" id="4108"/>
    <lineage>
        <taxon>Eukaryota</taxon>
        <taxon>Viridiplantae</taxon>
        <taxon>Streptophyta</taxon>
        <taxon>Embryophyta</taxon>
        <taxon>Tracheophyta</taxon>
        <taxon>Spermatophyta</taxon>
        <taxon>Magnoliopsida</taxon>
        <taxon>eudicotyledons</taxon>
        <taxon>Gunneridae</taxon>
        <taxon>Pentapetalae</taxon>
        <taxon>asterids</taxon>
        <taxon>lamiids</taxon>
        <taxon>Solanales</taxon>
        <taxon>Solanaceae</taxon>
        <taxon>Solanoideae</taxon>
        <taxon>Solaneae</taxon>
        <taxon>Solanum</taxon>
    </lineage>
</organism>
<accession>A0A0V0HTE0</accession>
<feature type="transmembrane region" description="Helical" evidence="1">
    <location>
        <begin position="6"/>
        <end position="28"/>
    </location>
</feature>
<dbReference type="AlphaFoldDB" id="A0A0V0HTE0"/>
<sequence>MTSAGGFINAGLCFKTEVLLVFLHYLFFLKARTVSDSNGTKSKNIYWSIRNVKPAVVLATNLLPYCA</sequence>
<name>A0A0V0HTE0_SOLCH</name>
<keyword evidence="1" id="KW-0472">Membrane</keyword>
<keyword evidence="1" id="KW-1133">Transmembrane helix</keyword>
<evidence type="ECO:0000256" key="1">
    <source>
        <dbReference type="SAM" id="Phobius"/>
    </source>
</evidence>
<proteinExistence type="predicted"/>
<reference evidence="2" key="1">
    <citation type="submission" date="2015-12" db="EMBL/GenBank/DDBJ databases">
        <title>Gene expression during late stages of embryo sac development: a critical building block for successful pollen-pistil interactions.</title>
        <authorList>
            <person name="Liu Y."/>
            <person name="Joly V."/>
            <person name="Sabar M."/>
            <person name="Matton D.P."/>
        </authorList>
    </citation>
    <scope>NUCLEOTIDE SEQUENCE</scope>
</reference>
<protein>
    <submittedName>
        <fullName evidence="2">Putative ovule protein</fullName>
    </submittedName>
</protein>
<keyword evidence="1" id="KW-0812">Transmembrane</keyword>
<evidence type="ECO:0000313" key="2">
    <source>
        <dbReference type="EMBL" id="JAP23129.1"/>
    </source>
</evidence>